<dbReference type="InterPro" id="IPR058321">
    <property type="entry name" value="DUF8008"/>
</dbReference>
<dbReference type="Gene3D" id="3.40.50.300">
    <property type="entry name" value="P-loop containing nucleotide triphosphate hydrolases"/>
    <property type="match status" value="1"/>
</dbReference>
<accession>A0ABT2QLL0</accession>
<keyword evidence="4" id="KW-1185">Reference proteome</keyword>
<dbReference type="EMBL" id="JAOPKB010000026">
    <property type="protein sequence ID" value="MCU4975828.1"/>
    <property type="molecule type" value="Genomic_DNA"/>
</dbReference>
<dbReference type="Pfam" id="PF26032">
    <property type="entry name" value="DUF8008"/>
    <property type="match status" value="1"/>
</dbReference>
<feature type="coiled-coil region" evidence="1">
    <location>
        <begin position="9"/>
        <end position="78"/>
    </location>
</feature>
<evidence type="ECO:0000256" key="2">
    <source>
        <dbReference type="SAM" id="MobiDB-lite"/>
    </source>
</evidence>
<dbReference type="InterPro" id="IPR027417">
    <property type="entry name" value="P-loop_NTPase"/>
</dbReference>
<name>A0ABT2QLL0_9EURY</name>
<gene>
    <name evidence="3" type="ORF">OB955_24415</name>
</gene>
<dbReference type="Proteomes" id="UP001320972">
    <property type="component" value="Unassembled WGS sequence"/>
</dbReference>
<evidence type="ECO:0000313" key="3">
    <source>
        <dbReference type="EMBL" id="MCU4975828.1"/>
    </source>
</evidence>
<feature type="region of interest" description="Disordered" evidence="2">
    <location>
        <begin position="268"/>
        <end position="290"/>
    </location>
</feature>
<organism evidence="3 4">
    <name type="scientific">Natronoglomus mannanivorans</name>
    <dbReference type="NCBI Taxonomy" id="2979990"/>
    <lineage>
        <taxon>Archaea</taxon>
        <taxon>Methanobacteriati</taxon>
        <taxon>Methanobacteriota</taxon>
        <taxon>Stenosarchaea group</taxon>
        <taxon>Halobacteria</taxon>
        <taxon>Halobacteriales</taxon>
        <taxon>Natrialbaceae</taxon>
        <taxon>Natronoglomus</taxon>
    </lineage>
</organism>
<protein>
    <submittedName>
        <fullName evidence="3">Uncharacterized protein</fullName>
    </submittedName>
</protein>
<dbReference type="RefSeq" id="WP_338009414.1">
    <property type="nucleotide sequence ID" value="NZ_JAOPKB010000026.1"/>
</dbReference>
<reference evidence="3 4" key="1">
    <citation type="submission" date="2022-09" db="EMBL/GenBank/DDBJ databases">
        <title>Enrichment on poylsaccharides allowed isolation of novel metabolic and taxonomic groups of Haloarchaea.</title>
        <authorList>
            <person name="Sorokin D.Y."/>
            <person name="Elcheninov A.G."/>
            <person name="Khizhniak T.V."/>
            <person name="Kolganova T.V."/>
            <person name="Kublanov I.V."/>
        </authorList>
    </citation>
    <scope>NUCLEOTIDE SEQUENCE [LARGE SCALE GENOMIC DNA]</scope>
    <source>
        <strain evidence="3 4">AArc-m2/3/4</strain>
    </source>
</reference>
<comment type="caution">
    <text evidence="3">The sequence shown here is derived from an EMBL/GenBank/DDBJ whole genome shotgun (WGS) entry which is preliminary data.</text>
</comment>
<evidence type="ECO:0000313" key="4">
    <source>
        <dbReference type="Proteomes" id="UP001320972"/>
    </source>
</evidence>
<proteinExistence type="predicted"/>
<feature type="compositionally biased region" description="Polar residues" evidence="2">
    <location>
        <begin position="268"/>
        <end position="280"/>
    </location>
</feature>
<keyword evidence="1" id="KW-0175">Coiled coil</keyword>
<sequence>MTSNSTTSDASIHSRLEQLEDRLDELEAENEALRETVAQQNNRIDDQQEQIDVLENEVERLQTENTRLEAVTDAALKKAGTNKTRIAELQTRELEKGAHLLAEHVDPDSILDGVDRLERFTKEDGNTYVRIPDSDDPLDRGGSVALSHCDLLPIQQLARMDDDLLHSSTNSLPARLAAKLWRARTDPGVGDDPWQDGCKGIRAYVKAGDMKHWIRRQKRGVSDAYAKKLVSRTIDALLELSKNRVAIRKRTERKNGLSYTERRVLLKTDTSIPGETTASDRSPETAGVHG</sequence>
<evidence type="ECO:0000256" key="1">
    <source>
        <dbReference type="SAM" id="Coils"/>
    </source>
</evidence>